<dbReference type="SUPFAM" id="SSF52047">
    <property type="entry name" value="RNI-like"/>
    <property type="match status" value="1"/>
</dbReference>
<organism evidence="5 6">
    <name type="scientific">Cylindrotheca closterium</name>
    <dbReference type="NCBI Taxonomy" id="2856"/>
    <lineage>
        <taxon>Eukaryota</taxon>
        <taxon>Sar</taxon>
        <taxon>Stramenopiles</taxon>
        <taxon>Ochrophyta</taxon>
        <taxon>Bacillariophyta</taxon>
        <taxon>Bacillariophyceae</taxon>
        <taxon>Bacillariophycidae</taxon>
        <taxon>Bacillariales</taxon>
        <taxon>Bacillariaceae</taxon>
        <taxon>Cylindrotheca</taxon>
    </lineage>
</organism>
<dbReference type="InterPro" id="IPR032675">
    <property type="entry name" value="LRR_dom_sf"/>
</dbReference>
<dbReference type="GO" id="GO:0005634">
    <property type="term" value="C:nucleus"/>
    <property type="evidence" value="ECO:0007669"/>
    <property type="project" value="TreeGrafter"/>
</dbReference>
<evidence type="ECO:0000256" key="4">
    <source>
        <dbReference type="SAM" id="MobiDB-lite"/>
    </source>
</evidence>
<comment type="caution">
    <text evidence="5">The sequence shown here is derived from an EMBL/GenBank/DDBJ whole genome shotgun (WGS) entry which is preliminary data.</text>
</comment>
<evidence type="ECO:0000256" key="1">
    <source>
        <dbReference type="ARBA" id="ARBA00022468"/>
    </source>
</evidence>
<dbReference type="GO" id="GO:0048471">
    <property type="term" value="C:perinuclear region of cytoplasm"/>
    <property type="evidence" value="ECO:0007669"/>
    <property type="project" value="TreeGrafter"/>
</dbReference>
<keyword evidence="3" id="KW-0677">Repeat</keyword>
<feature type="compositionally biased region" description="Pro residues" evidence="4">
    <location>
        <begin position="30"/>
        <end position="43"/>
    </location>
</feature>
<feature type="region of interest" description="Disordered" evidence="4">
    <location>
        <begin position="1"/>
        <end position="90"/>
    </location>
</feature>
<dbReference type="PANTHER" id="PTHR24113">
    <property type="entry name" value="RAN GTPASE-ACTIVATING PROTEIN 1"/>
    <property type="match status" value="1"/>
</dbReference>
<dbReference type="Gene3D" id="3.80.10.10">
    <property type="entry name" value="Ribonuclease Inhibitor"/>
    <property type="match status" value="2"/>
</dbReference>
<feature type="compositionally biased region" description="Polar residues" evidence="4">
    <location>
        <begin position="500"/>
        <end position="509"/>
    </location>
</feature>
<evidence type="ECO:0000313" key="6">
    <source>
        <dbReference type="Proteomes" id="UP001295423"/>
    </source>
</evidence>
<dbReference type="Proteomes" id="UP001295423">
    <property type="component" value="Unassembled WGS sequence"/>
</dbReference>
<proteinExistence type="predicted"/>
<feature type="compositionally biased region" description="Polar residues" evidence="4">
    <location>
        <begin position="64"/>
        <end position="90"/>
    </location>
</feature>
<dbReference type="GO" id="GO:0006913">
    <property type="term" value="P:nucleocytoplasmic transport"/>
    <property type="evidence" value="ECO:0007669"/>
    <property type="project" value="TreeGrafter"/>
</dbReference>
<dbReference type="GO" id="GO:0005096">
    <property type="term" value="F:GTPase activator activity"/>
    <property type="evidence" value="ECO:0007669"/>
    <property type="project" value="UniProtKB-KW"/>
</dbReference>
<dbReference type="InterPro" id="IPR027038">
    <property type="entry name" value="RanGap"/>
</dbReference>
<name>A0AAD2FS19_9STRA</name>
<evidence type="ECO:0000313" key="5">
    <source>
        <dbReference type="EMBL" id="CAJ1951154.1"/>
    </source>
</evidence>
<sequence>MFRRVLNRNSDVGDDQPRPKHVSKLGIEKPVPPSESYPPPTQPPSRMRSFTDRMGRKRGRRGQQLDNQISDSSSSVHQQRGQSITGGRSVISSAEDLMSIQSTITVETTRTSYNENRKPIPTFQQVSESAGKSSHQLFCNPMNCLRNLLQANNDVVVTHLYLKDITIKKEICSAFLALIRGDNKSWESMAVDILRQKARWESITFEECQNSDKPVKIKRPSRVVLPQTHQQEQYMEVCISFILSIDNCAHLHLSNLYLEQPFTMQTLAFSKHLVKLQFDLMDLSQTISTLCHCLPQNRSLEILIASRCGLNDTQLAGLLGSLPDQLLEVRIFGNKCRTQGLAAAAILLQEHTHLQILDLSYQHLPRKVTAQTGGDKAGEINEDDLFDISWLMAALMSNTTLLTLDLDNTAIDDNDLRHIIQALCENTTLENIMLNHNYITNDGVSALAARFHEMNGLKKISMYSNLFDAPTMAPPPTEITTPSVSTNTTQKQRNRDAQDPTISVPNGNSYEEDDESQDEDDDDRTINTAVSSLADETVFQQMESNPTMLPGAVDDEVPQEPFQFPRSEEEHVYDDKKQEGEQHYFNDEQEYAESVAPTEYEEVSVYTEAENGGTHDVSYAYGDSVVDDDSIPPYNPDAMAAQSIADAGGFLDNTTSF</sequence>
<keyword evidence="2" id="KW-0433">Leucine-rich repeat</keyword>
<evidence type="ECO:0000256" key="3">
    <source>
        <dbReference type="ARBA" id="ARBA00022737"/>
    </source>
</evidence>
<dbReference type="AlphaFoldDB" id="A0AAD2FS19"/>
<protein>
    <submittedName>
        <fullName evidence="5">Uncharacterized protein</fullName>
    </submittedName>
</protein>
<feature type="compositionally biased region" description="Polar residues" evidence="4">
    <location>
        <begin position="478"/>
        <end position="491"/>
    </location>
</feature>
<dbReference type="GO" id="GO:0031267">
    <property type="term" value="F:small GTPase binding"/>
    <property type="evidence" value="ECO:0007669"/>
    <property type="project" value="TreeGrafter"/>
</dbReference>
<gene>
    <name evidence="5" type="ORF">CYCCA115_LOCUS12932</name>
</gene>
<keyword evidence="1" id="KW-0343">GTPase activation</keyword>
<dbReference type="PANTHER" id="PTHR24113:SF12">
    <property type="entry name" value="RAN GTPASE-ACTIVATING PROTEIN 1"/>
    <property type="match status" value="1"/>
</dbReference>
<dbReference type="GO" id="GO:0005829">
    <property type="term" value="C:cytosol"/>
    <property type="evidence" value="ECO:0007669"/>
    <property type="project" value="TreeGrafter"/>
</dbReference>
<feature type="region of interest" description="Disordered" evidence="4">
    <location>
        <begin position="473"/>
        <end position="523"/>
    </location>
</feature>
<reference evidence="5" key="1">
    <citation type="submission" date="2023-08" db="EMBL/GenBank/DDBJ databases">
        <authorList>
            <person name="Audoor S."/>
            <person name="Bilcke G."/>
        </authorList>
    </citation>
    <scope>NUCLEOTIDE SEQUENCE</scope>
</reference>
<evidence type="ECO:0000256" key="2">
    <source>
        <dbReference type="ARBA" id="ARBA00022614"/>
    </source>
</evidence>
<keyword evidence="6" id="KW-1185">Reference proteome</keyword>
<accession>A0AAD2FS19</accession>
<dbReference type="EMBL" id="CAKOGP040001781">
    <property type="protein sequence ID" value="CAJ1951154.1"/>
    <property type="molecule type" value="Genomic_DNA"/>
</dbReference>
<feature type="compositionally biased region" description="Acidic residues" evidence="4">
    <location>
        <begin position="510"/>
        <end position="523"/>
    </location>
</feature>